<dbReference type="GeneID" id="19161711"/>
<dbReference type="InterPro" id="IPR018849">
    <property type="entry name" value="Urb2/Npa2_C"/>
</dbReference>
<proteinExistence type="predicted"/>
<evidence type="ECO:0000256" key="1">
    <source>
        <dbReference type="SAM" id="MobiDB-lite"/>
    </source>
</evidence>
<evidence type="ECO:0000313" key="4">
    <source>
        <dbReference type="Proteomes" id="UP000019484"/>
    </source>
</evidence>
<dbReference type="GO" id="GO:0005730">
    <property type="term" value="C:nucleolus"/>
    <property type="evidence" value="ECO:0007669"/>
    <property type="project" value="TreeGrafter"/>
</dbReference>
<dbReference type="PANTHER" id="PTHR15682">
    <property type="entry name" value="UNHEALTHY RIBOSOME BIOGENESIS PROTEIN 2 HOMOLOG"/>
    <property type="match status" value="1"/>
</dbReference>
<feature type="domain" description="Nucleolar 27S pre-rRNA processing Urb2/Npa2 C-terminal" evidence="2">
    <location>
        <begin position="1247"/>
        <end position="1496"/>
    </location>
</feature>
<evidence type="ECO:0000313" key="3">
    <source>
        <dbReference type="EMBL" id="EXJ83226.1"/>
    </source>
</evidence>
<protein>
    <recommendedName>
        <fullName evidence="2">Nucleolar 27S pre-rRNA processing Urb2/Npa2 C-terminal domain-containing protein</fullName>
    </recommendedName>
</protein>
<dbReference type="EMBL" id="AMWN01000006">
    <property type="protein sequence ID" value="EXJ83226.1"/>
    <property type="molecule type" value="Genomic_DNA"/>
</dbReference>
<dbReference type="InterPro" id="IPR052609">
    <property type="entry name" value="Ribosome_Biogenesis_Reg"/>
</dbReference>
<dbReference type="GO" id="GO:0042254">
    <property type="term" value="P:ribosome biogenesis"/>
    <property type="evidence" value="ECO:0007669"/>
    <property type="project" value="TreeGrafter"/>
</dbReference>
<keyword evidence="4" id="KW-1185">Reference proteome</keyword>
<organism evidence="3 4">
    <name type="scientific">Capronia coronata CBS 617.96</name>
    <dbReference type="NCBI Taxonomy" id="1182541"/>
    <lineage>
        <taxon>Eukaryota</taxon>
        <taxon>Fungi</taxon>
        <taxon>Dikarya</taxon>
        <taxon>Ascomycota</taxon>
        <taxon>Pezizomycotina</taxon>
        <taxon>Eurotiomycetes</taxon>
        <taxon>Chaetothyriomycetidae</taxon>
        <taxon>Chaetothyriales</taxon>
        <taxon>Herpotrichiellaceae</taxon>
        <taxon>Capronia</taxon>
    </lineage>
</organism>
<evidence type="ECO:0000259" key="2">
    <source>
        <dbReference type="Pfam" id="PF10441"/>
    </source>
</evidence>
<accession>W9Y1V7</accession>
<dbReference type="HOGENOM" id="CLU_005258_0_0_1"/>
<dbReference type="eggNOG" id="ENOG502QTEB">
    <property type="taxonomic scope" value="Eukaryota"/>
</dbReference>
<dbReference type="OrthoDB" id="160374at2759"/>
<dbReference type="Pfam" id="PF10441">
    <property type="entry name" value="Urb2"/>
    <property type="match status" value="1"/>
</dbReference>
<dbReference type="STRING" id="1182541.W9Y1V7"/>
<reference evidence="3 4" key="1">
    <citation type="submission" date="2013-03" db="EMBL/GenBank/DDBJ databases">
        <title>The Genome Sequence of Capronia coronata CBS 617.96.</title>
        <authorList>
            <consortium name="The Broad Institute Genomics Platform"/>
            <person name="Cuomo C."/>
            <person name="de Hoog S."/>
            <person name="Gorbushina A."/>
            <person name="Walker B."/>
            <person name="Young S.K."/>
            <person name="Zeng Q."/>
            <person name="Gargeya S."/>
            <person name="Fitzgerald M."/>
            <person name="Haas B."/>
            <person name="Abouelleil A."/>
            <person name="Allen A.W."/>
            <person name="Alvarado L."/>
            <person name="Arachchi H.M."/>
            <person name="Berlin A.M."/>
            <person name="Chapman S.B."/>
            <person name="Gainer-Dewar J."/>
            <person name="Goldberg J."/>
            <person name="Griggs A."/>
            <person name="Gujja S."/>
            <person name="Hansen M."/>
            <person name="Howarth C."/>
            <person name="Imamovic A."/>
            <person name="Ireland A."/>
            <person name="Larimer J."/>
            <person name="McCowan C."/>
            <person name="Murphy C."/>
            <person name="Pearson M."/>
            <person name="Poon T.W."/>
            <person name="Priest M."/>
            <person name="Roberts A."/>
            <person name="Saif S."/>
            <person name="Shea T."/>
            <person name="Sisk P."/>
            <person name="Sykes S."/>
            <person name="Wortman J."/>
            <person name="Nusbaum C."/>
            <person name="Birren B."/>
        </authorList>
    </citation>
    <scope>NUCLEOTIDE SEQUENCE [LARGE SCALE GENOMIC DNA]</scope>
    <source>
        <strain evidence="3 4">CBS 617.96</strain>
    </source>
</reference>
<gene>
    <name evidence="3" type="ORF">A1O1_06845</name>
</gene>
<dbReference type="RefSeq" id="XP_007725912.1">
    <property type="nucleotide sequence ID" value="XM_007727722.1"/>
</dbReference>
<comment type="caution">
    <text evidence="3">The sequence shown here is derived from an EMBL/GenBank/DDBJ whole genome shotgun (WGS) entry which is preliminary data.</text>
</comment>
<feature type="region of interest" description="Disordered" evidence="1">
    <location>
        <begin position="138"/>
        <end position="174"/>
    </location>
</feature>
<sequence length="1497" mass="167155">MAKRSFEAAIADLERTNGPPEEILTKAADILGLNLQEYLETCCTEVRFKTTSQSPGFKERWLLRWLLKNLNTSDPKGGAPKTVRNNAQKFVSLPQFWALLLAVTSRITDEVCLEILLERKFFHALDESIKLCLTPEQSGSASQISSPADLDPKERPSKKRRLSPPAPKEQTGPSHRTKLIWPLLQAACRCVGLLAVTSSQRQRRVAPTWTASWSDQASLLGGLLDAVAFLLRNASQAAEQVLLSQLLSTALSFWKGDNTAVRTQTDDPNQAFASHCLEPVLVILDFLRKAHLNNKELVSSKTTMERLVAMHVVFPFRAIFNERYAKKWRNVHDVLLYDHLESMLKGFRERIMVLGDGLARTPNRTISATQRNLSWMILDIAVRSVPASDLRKRQQEQPWLDSLFICVIHLLWPHIPQVTATGAVHQDVSNNPAPGNRESWVAALEKLVDVALALKLKVSLSVLGYVLSGMFAVDEETCPWILLAKIIRLDVNIIVPSTGLSNSGQLLKQLLQRIESSTVSMELYEVIRDDIVLALLRAFARARALDGFVTIWQQNMSEAIRVRYTSKDDPDTVPAVLVWDDEDVFDEFKSLALVHAPPTMSQRLLQELSEQLKGIAEKIGSTADAFAKLAVVSALLELSGTEDAGLNLPATHLSDLFQETMSALPRRSDYQAQRWRLWKAIRLLVSLLDLEKISGLESLMQPSYNFMSLDELEDSGKHDPTRKRAARFLECLECFTLVVELAVKQPQFQKKLASELNHLTELMMQSQTSAKSFALWNGRSFDCDSPSKLVAACIGRLLQRPEAFSSCSDALKDLIDKSLDLISSPGHSNTTSEDERNLAALMKALANAEEVINNPTLRETVLQHTAQSLESADGRLSQSQLQVIPLGAIKKPLLRKLAAATTSRLMGDPQNSTLQAIADDLNLVIQLDSVSSRTSIDCKEWTLWVELSEKLLSRKDIALSPFLWPVVHMLTTIVDRIFVQASAAQKSAVLSDIFTWTKKAIEAAQDSELHHSDFLALQVFFGHFCQGEEILDNIVTRQKLGKVQKGYLRLLKDRLDRAIRGLEDEKTLFELKLTLDAAHRIGDLARDEQIRQEVAGVQRMLQTATTSLGAKDEWRMRLSAQRECWELVPLPDSKPDEKQLEMSIQKLAASFDGVVWTNADVSLLLLDADIVVRQGGPAAWTHIFDFLHKQDKHPGFQLVRPVVIASIILHTTTQDILQHPDLAETLAGIACLQNLSLASTLEELVLTLENARTVLDTHPLVVNQATLDRLLASLCTVASAISDEHISISSPDTNTGPHAADIYDRLCAIVGSVLARHRRRVSDRYHLILPVLQTLLRCLFWPGSRGLHDTNGTTIAIGLGSFGQILPKWMRESPESLPPSSAEKFSRLLSSICNPTVSAARSSKRRGHNELNDETKRAKLLAGQHMQYLVMEYARCTLDGQISSLVKERLMPGMYSVMSAMERDLLRALNAGMDPSSRAIFKTLYDDWSRYGKWDKS</sequence>
<dbReference type="Proteomes" id="UP000019484">
    <property type="component" value="Unassembled WGS sequence"/>
</dbReference>
<name>W9Y1V7_9EURO</name>
<dbReference type="PANTHER" id="PTHR15682:SF2">
    <property type="entry name" value="UNHEALTHY RIBOSOME BIOGENESIS PROTEIN 2 HOMOLOG"/>
    <property type="match status" value="1"/>
</dbReference>